<evidence type="ECO:0000256" key="4">
    <source>
        <dbReference type="ARBA" id="ARBA00023136"/>
    </source>
</evidence>
<comment type="subcellular location">
    <subcellularLocation>
        <location evidence="1">Membrane</location>
        <topology evidence="1">Multi-pass membrane protein</topology>
    </subcellularLocation>
</comment>
<evidence type="ECO:0000256" key="3">
    <source>
        <dbReference type="ARBA" id="ARBA00022989"/>
    </source>
</evidence>
<comment type="caution">
    <text evidence="7">The sequence shown here is derived from an EMBL/GenBank/DDBJ whole genome shotgun (WGS) entry which is preliminary data.</text>
</comment>
<keyword evidence="8" id="KW-1185">Reference proteome</keyword>
<dbReference type="EMBL" id="BAAALM010000007">
    <property type="protein sequence ID" value="GAA1204689.1"/>
    <property type="molecule type" value="Genomic_DNA"/>
</dbReference>
<evidence type="ECO:0000313" key="7">
    <source>
        <dbReference type="EMBL" id="GAA1204689.1"/>
    </source>
</evidence>
<feature type="transmembrane region" description="Helical" evidence="5">
    <location>
        <begin position="385"/>
        <end position="401"/>
    </location>
</feature>
<reference evidence="7 8" key="1">
    <citation type="journal article" date="2019" name="Int. J. Syst. Evol. Microbiol.">
        <title>The Global Catalogue of Microorganisms (GCM) 10K type strain sequencing project: providing services to taxonomists for standard genome sequencing and annotation.</title>
        <authorList>
            <consortium name="The Broad Institute Genomics Platform"/>
            <consortium name="The Broad Institute Genome Sequencing Center for Infectious Disease"/>
            <person name="Wu L."/>
            <person name="Ma J."/>
        </authorList>
    </citation>
    <scope>NUCLEOTIDE SEQUENCE [LARGE SCALE GENOMIC DNA]</scope>
    <source>
        <strain evidence="7 8">JCM 13022</strain>
    </source>
</reference>
<gene>
    <name evidence="7" type="ORF">GCM10009675_23890</name>
</gene>
<feature type="transmembrane region" description="Helical" evidence="5">
    <location>
        <begin position="308"/>
        <end position="329"/>
    </location>
</feature>
<organism evidence="7 8">
    <name type="scientific">Prauserella alba</name>
    <dbReference type="NCBI Taxonomy" id="176898"/>
    <lineage>
        <taxon>Bacteria</taxon>
        <taxon>Bacillati</taxon>
        <taxon>Actinomycetota</taxon>
        <taxon>Actinomycetes</taxon>
        <taxon>Pseudonocardiales</taxon>
        <taxon>Pseudonocardiaceae</taxon>
        <taxon>Prauserella</taxon>
    </lineage>
</organism>
<feature type="transmembrane region" description="Helical" evidence="5">
    <location>
        <begin position="267"/>
        <end position="287"/>
    </location>
</feature>
<dbReference type="PANTHER" id="PTHR42770:SF7">
    <property type="entry name" value="MEMBRANE PROTEIN"/>
    <property type="match status" value="1"/>
</dbReference>
<feature type="transmembrane region" description="Helical" evidence="5">
    <location>
        <begin position="118"/>
        <end position="137"/>
    </location>
</feature>
<evidence type="ECO:0000256" key="2">
    <source>
        <dbReference type="ARBA" id="ARBA00022692"/>
    </source>
</evidence>
<feature type="transmembrane region" description="Helical" evidence="5">
    <location>
        <begin position="221"/>
        <end position="247"/>
    </location>
</feature>
<protein>
    <recommendedName>
        <fullName evidence="6">Amino acid permease/ SLC12A domain-containing protein</fullName>
    </recommendedName>
</protein>
<proteinExistence type="predicted"/>
<feature type="domain" description="Amino acid permease/ SLC12A" evidence="6">
    <location>
        <begin position="18"/>
        <end position="354"/>
    </location>
</feature>
<feature type="transmembrane region" description="Helical" evidence="5">
    <location>
        <begin position="362"/>
        <end position="379"/>
    </location>
</feature>
<feature type="transmembrane region" description="Helical" evidence="5">
    <location>
        <begin position="149"/>
        <end position="169"/>
    </location>
</feature>
<dbReference type="RefSeq" id="WP_253852816.1">
    <property type="nucleotide sequence ID" value="NZ_BAAALM010000007.1"/>
</dbReference>
<dbReference type="Proteomes" id="UP001500467">
    <property type="component" value="Unassembled WGS sequence"/>
</dbReference>
<feature type="transmembrane region" description="Helical" evidence="5">
    <location>
        <begin position="189"/>
        <end position="209"/>
    </location>
</feature>
<dbReference type="PIRSF" id="PIRSF006060">
    <property type="entry name" value="AA_transporter"/>
    <property type="match status" value="1"/>
</dbReference>
<accession>A0ABN1VBZ4</accession>
<evidence type="ECO:0000259" key="6">
    <source>
        <dbReference type="Pfam" id="PF00324"/>
    </source>
</evidence>
<feature type="transmembrane region" description="Helical" evidence="5">
    <location>
        <begin position="41"/>
        <end position="60"/>
    </location>
</feature>
<keyword evidence="2 5" id="KW-0812">Transmembrane</keyword>
<keyword evidence="4 5" id="KW-0472">Membrane</keyword>
<feature type="transmembrane region" description="Helical" evidence="5">
    <location>
        <begin position="12"/>
        <end position="35"/>
    </location>
</feature>
<keyword evidence="3 5" id="KW-1133">Transmembrane helix</keyword>
<feature type="transmembrane region" description="Helical" evidence="5">
    <location>
        <begin position="335"/>
        <end position="355"/>
    </location>
</feature>
<dbReference type="InterPro" id="IPR004841">
    <property type="entry name" value="AA-permease/SLC12A_dom"/>
</dbReference>
<dbReference type="Pfam" id="PF00324">
    <property type="entry name" value="AA_permease"/>
    <property type="match status" value="1"/>
</dbReference>
<name>A0ABN1VBZ4_9PSEU</name>
<feature type="transmembrane region" description="Helical" evidence="5">
    <location>
        <begin position="91"/>
        <end position="112"/>
    </location>
</feature>
<dbReference type="InterPro" id="IPR050367">
    <property type="entry name" value="APC_superfamily"/>
</dbReference>
<dbReference type="Gene3D" id="1.20.1740.10">
    <property type="entry name" value="Amino acid/polyamine transporter I"/>
    <property type="match status" value="1"/>
</dbReference>
<evidence type="ECO:0000256" key="5">
    <source>
        <dbReference type="SAM" id="Phobius"/>
    </source>
</evidence>
<sequence>MTGTGHRGLGRVAAIPLAFGSIAGSGILSLPSAVYAETGPASLLVWLLSGVLCVPMLVMFRDTVRLSPNGDALQALVTRGLGDTIGRAMPLMFLFVVVLGLPTGCIVAGRYVERGLGVPGATGVVAAALLLTALLISAHGAGAKQWTQLAGSAALTVTGVALVLLGTLGSSDSHPTSVDLVPGTETAEVLLPGVLLAFWAFVGFENLTFLARELREPRRDFLPVSIAALALYGFFAVALTVTVALSVPRSDVDPVAGLLQIAQTPPVPVIVAVVAVSAMLINAAAWVRGLGTVLSLATADGTLPRRTPAPLVTMGALFSVTLAVLLSNQHLTVDALAASSAVFVLIYAVCIVGYVRLYGFTVRTAAGALLLVVMAASLVQSGTRSLYGVAVAACCLAWCAGRRRRARVRS</sequence>
<evidence type="ECO:0000256" key="1">
    <source>
        <dbReference type="ARBA" id="ARBA00004141"/>
    </source>
</evidence>
<evidence type="ECO:0000313" key="8">
    <source>
        <dbReference type="Proteomes" id="UP001500467"/>
    </source>
</evidence>
<dbReference type="PANTHER" id="PTHR42770">
    <property type="entry name" value="AMINO ACID TRANSPORTER-RELATED"/>
    <property type="match status" value="1"/>
</dbReference>